<evidence type="ECO:0000256" key="1">
    <source>
        <dbReference type="SAM" id="Phobius"/>
    </source>
</evidence>
<keyword evidence="1" id="KW-0812">Transmembrane</keyword>
<dbReference type="InterPro" id="IPR026961">
    <property type="entry name" value="PGG_dom"/>
</dbReference>
<protein>
    <submittedName>
        <fullName evidence="3">Ankyrin repeat-containing domain, PGG domain protein</fullName>
    </submittedName>
</protein>
<dbReference type="AlphaFoldDB" id="A0A2U1KI69"/>
<reference evidence="3 4" key="1">
    <citation type="journal article" date="2018" name="Mol. Plant">
        <title>The genome of Artemisia annua provides insight into the evolution of Asteraceae family and artemisinin biosynthesis.</title>
        <authorList>
            <person name="Shen Q."/>
            <person name="Zhang L."/>
            <person name="Liao Z."/>
            <person name="Wang S."/>
            <person name="Yan T."/>
            <person name="Shi P."/>
            <person name="Liu M."/>
            <person name="Fu X."/>
            <person name="Pan Q."/>
            <person name="Wang Y."/>
            <person name="Lv Z."/>
            <person name="Lu X."/>
            <person name="Zhang F."/>
            <person name="Jiang W."/>
            <person name="Ma Y."/>
            <person name="Chen M."/>
            <person name="Hao X."/>
            <person name="Li L."/>
            <person name="Tang Y."/>
            <person name="Lv G."/>
            <person name="Zhou Y."/>
            <person name="Sun X."/>
            <person name="Brodelius P.E."/>
            <person name="Rose J.K.C."/>
            <person name="Tang K."/>
        </authorList>
    </citation>
    <scope>NUCLEOTIDE SEQUENCE [LARGE SCALE GENOMIC DNA]</scope>
    <source>
        <strain evidence="4">cv. Huhao1</strain>
        <tissue evidence="3">Leaf</tissue>
    </source>
</reference>
<name>A0A2U1KI69_ARTAN</name>
<feature type="transmembrane region" description="Helical" evidence="1">
    <location>
        <begin position="251"/>
        <end position="277"/>
    </location>
</feature>
<comment type="caution">
    <text evidence="3">The sequence shown here is derived from an EMBL/GenBank/DDBJ whole genome shotgun (WGS) entry which is preliminary data.</text>
</comment>
<organism evidence="3 4">
    <name type="scientific">Artemisia annua</name>
    <name type="common">Sweet wormwood</name>
    <dbReference type="NCBI Taxonomy" id="35608"/>
    <lineage>
        <taxon>Eukaryota</taxon>
        <taxon>Viridiplantae</taxon>
        <taxon>Streptophyta</taxon>
        <taxon>Embryophyta</taxon>
        <taxon>Tracheophyta</taxon>
        <taxon>Spermatophyta</taxon>
        <taxon>Magnoliopsida</taxon>
        <taxon>eudicotyledons</taxon>
        <taxon>Gunneridae</taxon>
        <taxon>Pentapetalae</taxon>
        <taxon>asterids</taxon>
        <taxon>campanulids</taxon>
        <taxon>Asterales</taxon>
        <taxon>Asteraceae</taxon>
        <taxon>Asteroideae</taxon>
        <taxon>Anthemideae</taxon>
        <taxon>Artemisiinae</taxon>
        <taxon>Artemisia</taxon>
    </lineage>
</organism>
<feature type="domain" description="PGG" evidence="2">
    <location>
        <begin position="163"/>
        <end position="276"/>
    </location>
</feature>
<dbReference type="GO" id="GO:0016020">
    <property type="term" value="C:membrane"/>
    <property type="evidence" value="ECO:0007669"/>
    <property type="project" value="TreeGrafter"/>
</dbReference>
<dbReference type="Proteomes" id="UP000245207">
    <property type="component" value="Unassembled WGS sequence"/>
</dbReference>
<dbReference type="PANTHER" id="PTHR24177:SF475">
    <property type="entry name" value="ANKYRIN REPEAT-CONTAINING DOMAIN, PGG DOMAIN PROTEIN-RELATED"/>
    <property type="match status" value="1"/>
</dbReference>
<evidence type="ECO:0000313" key="4">
    <source>
        <dbReference type="Proteomes" id="UP000245207"/>
    </source>
</evidence>
<dbReference type="Pfam" id="PF13962">
    <property type="entry name" value="PGG"/>
    <property type="match status" value="1"/>
</dbReference>
<feature type="transmembrane region" description="Helical" evidence="1">
    <location>
        <begin position="283"/>
        <end position="307"/>
    </location>
</feature>
<dbReference type="PANTHER" id="PTHR24177">
    <property type="entry name" value="CASKIN"/>
    <property type="match status" value="1"/>
</dbReference>
<dbReference type="EMBL" id="PKPP01018230">
    <property type="protein sequence ID" value="PWA36421.1"/>
    <property type="molecule type" value="Genomic_DNA"/>
</dbReference>
<accession>A0A2U1KI69</accession>
<dbReference type="STRING" id="35608.A0A2U1KI69"/>
<evidence type="ECO:0000313" key="3">
    <source>
        <dbReference type="EMBL" id="PWA36421.1"/>
    </source>
</evidence>
<gene>
    <name evidence="3" type="ORF">CTI12_AA599380</name>
</gene>
<evidence type="ECO:0000259" key="2">
    <source>
        <dbReference type="Pfam" id="PF13962"/>
    </source>
</evidence>
<keyword evidence="1" id="KW-0472">Membrane</keyword>
<dbReference type="OrthoDB" id="1652385at2759"/>
<feature type="transmembrane region" description="Helical" evidence="1">
    <location>
        <begin position="172"/>
        <end position="192"/>
    </location>
</feature>
<proteinExistence type="predicted"/>
<keyword evidence="1" id="KW-1133">Transmembrane helix</keyword>
<keyword evidence="4" id="KW-1185">Reference proteome</keyword>
<feature type="transmembrane region" description="Helical" evidence="1">
    <location>
        <begin position="207"/>
        <end position="231"/>
    </location>
</feature>
<sequence length="341" mass="38370">MVCDQIDKLEFTGDDHHPYYTSPILEAACQNAHKVVDEILCRSPKAIQSTDKSGYDIIQLAVIHRSERIYNLIYDIGERKNLYKTIEDSSKNNILHLAGRLAPSGKLNKRRGAALQLQRELQWREEVKKVIFPTYITRDNIFLETPAMVFTREHENLVKDGEQWLKTTAESCSISAGLIITIVFAAAITVPGGSNQDTGIPLFTQDIAFSVFAVSDAISFFASSTALLMFLSILTSRFAEKDFLRSLPKRLLIGICALLLSAISMMIAFSSTLFIVFGHQKPWLLVPICGSSLIPISFFVVLPLPLIKDLFQSTYISEFGPRRRGKRARFDPDNIRLFFGK</sequence>